<dbReference type="InterPro" id="IPR002772">
    <property type="entry name" value="Glyco_hydro_3_C"/>
</dbReference>
<evidence type="ECO:0000313" key="6">
    <source>
        <dbReference type="Proteomes" id="UP000663866"/>
    </source>
</evidence>
<feature type="non-terminal residue" evidence="5">
    <location>
        <position position="98"/>
    </location>
</feature>
<keyword evidence="2" id="KW-0378">Hydrolase</keyword>
<dbReference type="GO" id="GO:0009044">
    <property type="term" value="F:xylan 1,4-beta-xylosidase activity"/>
    <property type="evidence" value="ECO:0007669"/>
    <property type="project" value="InterPro"/>
</dbReference>
<dbReference type="Proteomes" id="UP000663866">
    <property type="component" value="Unassembled WGS sequence"/>
</dbReference>
<dbReference type="InterPro" id="IPR036881">
    <property type="entry name" value="Glyco_hydro_3_C_sf"/>
</dbReference>
<dbReference type="Gene3D" id="3.40.50.1700">
    <property type="entry name" value="Glycoside hydrolase family 3 C-terminal domain"/>
    <property type="match status" value="1"/>
</dbReference>
<dbReference type="SUPFAM" id="SSF52279">
    <property type="entry name" value="Beta-D-glucan exohydrolase, C-terminal domain"/>
    <property type="match status" value="1"/>
</dbReference>
<dbReference type="GO" id="GO:0031222">
    <property type="term" value="P:arabinan catabolic process"/>
    <property type="evidence" value="ECO:0007669"/>
    <property type="project" value="TreeGrafter"/>
</dbReference>
<dbReference type="GO" id="GO:0046556">
    <property type="term" value="F:alpha-L-arabinofuranosidase activity"/>
    <property type="evidence" value="ECO:0007669"/>
    <property type="project" value="TreeGrafter"/>
</dbReference>
<dbReference type="EMBL" id="CAJOBG010082000">
    <property type="protein sequence ID" value="CAF4635417.1"/>
    <property type="molecule type" value="Genomic_DNA"/>
</dbReference>
<dbReference type="GO" id="GO:0045493">
    <property type="term" value="P:xylan catabolic process"/>
    <property type="evidence" value="ECO:0007669"/>
    <property type="project" value="InterPro"/>
</dbReference>
<organism evidence="5 6">
    <name type="scientific">Rotaria magnacalcarata</name>
    <dbReference type="NCBI Taxonomy" id="392030"/>
    <lineage>
        <taxon>Eukaryota</taxon>
        <taxon>Metazoa</taxon>
        <taxon>Spiralia</taxon>
        <taxon>Gnathifera</taxon>
        <taxon>Rotifera</taxon>
        <taxon>Eurotatoria</taxon>
        <taxon>Bdelloidea</taxon>
        <taxon>Philodinida</taxon>
        <taxon>Philodinidae</taxon>
        <taxon>Rotaria</taxon>
    </lineage>
</organism>
<protein>
    <recommendedName>
        <fullName evidence="4">Glycoside hydrolase family 3 C-terminal domain-containing protein</fullName>
    </recommendedName>
</protein>
<dbReference type="AlphaFoldDB" id="A0A821EFI5"/>
<keyword evidence="6" id="KW-1185">Reference proteome</keyword>
<evidence type="ECO:0000256" key="2">
    <source>
        <dbReference type="ARBA" id="ARBA00022801"/>
    </source>
</evidence>
<evidence type="ECO:0000313" key="5">
    <source>
        <dbReference type="EMBL" id="CAF4635417.1"/>
    </source>
</evidence>
<evidence type="ECO:0000256" key="1">
    <source>
        <dbReference type="ARBA" id="ARBA00005336"/>
    </source>
</evidence>
<keyword evidence="3" id="KW-0326">Glycosidase</keyword>
<comment type="caution">
    <text evidence="5">The sequence shown here is derived from an EMBL/GenBank/DDBJ whole genome shotgun (WGS) entry which is preliminary data.</text>
</comment>
<accession>A0A821EFI5</accession>
<dbReference type="Pfam" id="PF01915">
    <property type="entry name" value="Glyco_hydro_3_C"/>
    <property type="match status" value="1"/>
</dbReference>
<feature type="domain" description="Glycoside hydrolase family 3 C-terminal" evidence="4">
    <location>
        <begin position="5"/>
        <end position="98"/>
    </location>
</feature>
<proteinExistence type="inferred from homology"/>
<feature type="non-terminal residue" evidence="5">
    <location>
        <position position="1"/>
    </location>
</feature>
<gene>
    <name evidence="5" type="ORF">OVN521_LOCUS46374</name>
</gene>
<evidence type="ECO:0000259" key="4">
    <source>
        <dbReference type="Pfam" id="PF01915"/>
    </source>
</evidence>
<comment type="similarity">
    <text evidence="1">Belongs to the glycosyl hydrolase 3 family.</text>
</comment>
<name>A0A821EFI5_9BILA</name>
<dbReference type="PANTHER" id="PTHR42721">
    <property type="entry name" value="SUGAR HYDROLASE-RELATED"/>
    <property type="match status" value="1"/>
</dbReference>
<reference evidence="5" key="1">
    <citation type="submission" date="2021-02" db="EMBL/GenBank/DDBJ databases">
        <authorList>
            <person name="Nowell W R."/>
        </authorList>
    </citation>
    <scope>NUCLEOTIDE SEQUENCE</scope>
</reference>
<evidence type="ECO:0000256" key="3">
    <source>
        <dbReference type="ARBA" id="ARBA00023295"/>
    </source>
</evidence>
<sequence>NNTSDFSSVIQLAQQADVVIFFGGINQLVEAESRDRNEITLPAIQLTLLQELEKVVRSPIHVVIMSGSGLDLSYIRDSTNFSSLIWMGYAGQAGGLAV</sequence>
<dbReference type="PANTHER" id="PTHR42721:SF3">
    <property type="entry name" value="BETA-D-XYLOSIDASE 5-RELATED"/>
    <property type="match status" value="1"/>
</dbReference>
<dbReference type="InterPro" id="IPR044993">
    <property type="entry name" value="BXL"/>
</dbReference>